<dbReference type="Proteomes" id="UP001501692">
    <property type="component" value="Unassembled WGS sequence"/>
</dbReference>
<reference evidence="3" key="1">
    <citation type="journal article" date="2019" name="Int. J. Syst. Evol. Microbiol.">
        <title>The Global Catalogue of Microorganisms (GCM) 10K type strain sequencing project: providing services to taxonomists for standard genome sequencing and annotation.</title>
        <authorList>
            <consortium name="The Broad Institute Genomics Platform"/>
            <consortium name="The Broad Institute Genome Sequencing Center for Infectious Disease"/>
            <person name="Wu L."/>
            <person name="Ma J."/>
        </authorList>
    </citation>
    <scope>NUCLEOTIDE SEQUENCE [LARGE SCALE GENOMIC DNA]</scope>
    <source>
        <strain evidence="3">JCM 18287</strain>
    </source>
</reference>
<keyword evidence="3" id="KW-1185">Reference proteome</keyword>
<dbReference type="PROSITE" id="PS50801">
    <property type="entry name" value="STAS"/>
    <property type="match status" value="1"/>
</dbReference>
<comment type="caution">
    <text evidence="2">The sequence shown here is derived from an EMBL/GenBank/DDBJ whole genome shotgun (WGS) entry which is preliminary data.</text>
</comment>
<protein>
    <recommendedName>
        <fullName evidence="1">STAS domain-containing protein</fullName>
    </recommendedName>
</protein>
<dbReference type="Gene3D" id="3.30.750.24">
    <property type="entry name" value="STAS domain"/>
    <property type="match status" value="1"/>
</dbReference>
<proteinExistence type="predicted"/>
<dbReference type="SUPFAM" id="SSF52091">
    <property type="entry name" value="SpoIIaa-like"/>
    <property type="match status" value="1"/>
</dbReference>
<name>A0ABP9H765_9FLAO</name>
<accession>A0ABP9H765</accession>
<dbReference type="RefSeq" id="WP_345164970.1">
    <property type="nucleotide sequence ID" value="NZ_BAABJK010000004.1"/>
</dbReference>
<dbReference type="InterPro" id="IPR036513">
    <property type="entry name" value="STAS_dom_sf"/>
</dbReference>
<dbReference type="InterPro" id="IPR002645">
    <property type="entry name" value="STAS_dom"/>
</dbReference>
<evidence type="ECO:0000313" key="3">
    <source>
        <dbReference type="Proteomes" id="UP001501692"/>
    </source>
</evidence>
<evidence type="ECO:0000313" key="2">
    <source>
        <dbReference type="EMBL" id="GAA4962829.1"/>
    </source>
</evidence>
<organism evidence="2 3">
    <name type="scientific">Algibacter aquimarinus</name>
    <dbReference type="NCBI Taxonomy" id="1136748"/>
    <lineage>
        <taxon>Bacteria</taxon>
        <taxon>Pseudomonadati</taxon>
        <taxon>Bacteroidota</taxon>
        <taxon>Flavobacteriia</taxon>
        <taxon>Flavobacteriales</taxon>
        <taxon>Flavobacteriaceae</taxon>
        <taxon>Algibacter</taxon>
    </lineage>
</organism>
<feature type="domain" description="STAS" evidence="1">
    <location>
        <begin position="12"/>
        <end position="77"/>
    </location>
</feature>
<gene>
    <name evidence="2" type="ORF">GCM10023315_08850</name>
</gene>
<evidence type="ECO:0000259" key="1">
    <source>
        <dbReference type="PROSITE" id="PS50801"/>
    </source>
</evidence>
<sequence>MDLQITNCNNFFKIKGTLNRNNLDVFRNEFRNIFDKTNTVTISIEDIVSMDRYGVNALAELHNESIEKNKSFSIIGLGCKDLYNHFKSQVAA</sequence>
<dbReference type="EMBL" id="BAABJK010000004">
    <property type="protein sequence ID" value="GAA4962829.1"/>
    <property type="molecule type" value="Genomic_DNA"/>
</dbReference>